<name>A0A433DN17_9FUNG</name>
<dbReference type="InterPro" id="IPR004821">
    <property type="entry name" value="Cyt_trans-like"/>
</dbReference>
<dbReference type="NCBIfam" id="TIGR00125">
    <property type="entry name" value="cyt_tran_rel"/>
    <property type="match status" value="2"/>
</dbReference>
<dbReference type="GO" id="GO:0005737">
    <property type="term" value="C:cytoplasm"/>
    <property type="evidence" value="ECO:0007669"/>
    <property type="project" value="TreeGrafter"/>
</dbReference>
<dbReference type="CDD" id="cd02174">
    <property type="entry name" value="CCT"/>
    <property type="match status" value="1"/>
</dbReference>
<evidence type="ECO:0000256" key="12">
    <source>
        <dbReference type="SAM" id="MobiDB-lite"/>
    </source>
</evidence>
<comment type="caution">
    <text evidence="14">The sequence shown here is derived from an EMBL/GenBank/DDBJ whole genome shotgun (WGS) entry which is preliminary data.</text>
</comment>
<dbReference type="CDD" id="cd02173">
    <property type="entry name" value="ECT"/>
    <property type="match status" value="1"/>
</dbReference>
<evidence type="ECO:0000256" key="11">
    <source>
        <dbReference type="ARBA" id="ARBA00031473"/>
    </source>
</evidence>
<evidence type="ECO:0000313" key="14">
    <source>
        <dbReference type="EMBL" id="RUP52262.1"/>
    </source>
</evidence>
<feature type="region of interest" description="Disordered" evidence="12">
    <location>
        <begin position="210"/>
        <end position="229"/>
    </location>
</feature>
<dbReference type="InterPro" id="IPR014729">
    <property type="entry name" value="Rossmann-like_a/b/a_fold"/>
</dbReference>
<organism evidence="14 15">
    <name type="scientific">Jimgerdemannia flammicorona</name>
    <dbReference type="NCBI Taxonomy" id="994334"/>
    <lineage>
        <taxon>Eukaryota</taxon>
        <taxon>Fungi</taxon>
        <taxon>Fungi incertae sedis</taxon>
        <taxon>Mucoromycota</taxon>
        <taxon>Mucoromycotina</taxon>
        <taxon>Endogonomycetes</taxon>
        <taxon>Endogonales</taxon>
        <taxon>Endogonaceae</taxon>
        <taxon>Jimgerdemannia</taxon>
    </lineage>
</organism>
<evidence type="ECO:0000256" key="9">
    <source>
        <dbReference type="ARBA" id="ARBA00024191"/>
    </source>
</evidence>
<comment type="pathway">
    <text evidence="1">Lipid metabolism.</text>
</comment>
<accession>A0A433DN17</accession>
<dbReference type="InterPro" id="IPR044608">
    <property type="entry name" value="Ect1/PCYT2"/>
</dbReference>
<dbReference type="OrthoDB" id="40021at2759"/>
<keyword evidence="8" id="KW-1208">Phospholipid metabolism</keyword>
<dbReference type="AlphaFoldDB" id="A0A433DN17"/>
<reference evidence="14 15" key="1">
    <citation type="journal article" date="2018" name="New Phytol.">
        <title>Phylogenomics of Endogonaceae and evolution of mycorrhizas within Mucoromycota.</title>
        <authorList>
            <person name="Chang Y."/>
            <person name="Desiro A."/>
            <person name="Na H."/>
            <person name="Sandor L."/>
            <person name="Lipzen A."/>
            <person name="Clum A."/>
            <person name="Barry K."/>
            <person name="Grigoriev I.V."/>
            <person name="Martin F.M."/>
            <person name="Stajich J.E."/>
            <person name="Smith M.E."/>
            <person name="Bonito G."/>
            <person name="Spatafora J.W."/>
        </authorList>
    </citation>
    <scope>NUCLEOTIDE SEQUENCE [LARGE SCALE GENOMIC DNA]</scope>
    <source>
        <strain evidence="14 15">GMNB39</strain>
    </source>
</reference>
<feature type="domain" description="Cytidyltransferase-like" evidence="13">
    <location>
        <begin position="102"/>
        <end position="183"/>
    </location>
</feature>
<evidence type="ECO:0000256" key="5">
    <source>
        <dbReference type="ARBA" id="ARBA00022695"/>
    </source>
</evidence>
<dbReference type="UniPathway" id="UPA00558">
    <property type="reaction ID" value="UER00742"/>
</dbReference>
<evidence type="ECO:0000256" key="2">
    <source>
        <dbReference type="ARBA" id="ARBA00010101"/>
    </source>
</evidence>
<evidence type="ECO:0000256" key="6">
    <source>
        <dbReference type="ARBA" id="ARBA00023098"/>
    </source>
</evidence>
<evidence type="ECO:0000313" key="15">
    <source>
        <dbReference type="Proteomes" id="UP000268093"/>
    </source>
</evidence>
<feature type="domain" description="Cytidyltransferase-like" evidence="13">
    <location>
        <begin position="256"/>
        <end position="395"/>
    </location>
</feature>
<comment type="similarity">
    <text evidence="2">Belongs to the cytidylyltransferase family.</text>
</comment>
<dbReference type="Proteomes" id="UP000268093">
    <property type="component" value="Unassembled WGS sequence"/>
</dbReference>
<dbReference type="EC" id="2.7.7.14" evidence="10"/>
<dbReference type="PANTHER" id="PTHR45780">
    <property type="entry name" value="ETHANOLAMINE-PHOSPHATE CYTIDYLYLTRANSFERASE"/>
    <property type="match status" value="1"/>
</dbReference>
<keyword evidence="3" id="KW-0444">Lipid biosynthesis</keyword>
<keyword evidence="6" id="KW-0443">Lipid metabolism</keyword>
<gene>
    <name evidence="14" type="ORF">BC936DRAFT_149831</name>
</gene>
<evidence type="ECO:0000256" key="8">
    <source>
        <dbReference type="ARBA" id="ARBA00023264"/>
    </source>
</evidence>
<evidence type="ECO:0000256" key="1">
    <source>
        <dbReference type="ARBA" id="ARBA00005189"/>
    </source>
</evidence>
<dbReference type="InterPro" id="IPR041723">
    <property type="entry name" value="CCT"/>
</dbReference>
<keyword evidence="5" id="KW-0548">Nucleotidyltransferase</keyword>
<evidence type="ECO:0000256" key="4">
    <source>
        <dbReference type="ARBA" id="ARBA00022679"/>
    </source>
</evidence>
<proteinExistence type="inferred from homology"/>
<protein>
    <recommendedName>
        <fullName evidence="10">ethanolamine-phosphate cytidylyltransferase</fullName>
        <ecNumber evidence="10">2.7.7.14</ecNumber>
    </recommendedName>
    <alternativeName>
        <fullName evidence="11">CTP:phosphoethanolamine cytidylyltransferase</fullName>
    </alternativeName>
</protein>
<evidence type="ECO:0000256" key="10">
    <source>
        <dbReference type="ARBA" id="ARBA00024221"/>
    </source>
</evidence>
<evidence type="ECO:0000256" key="3">
    <source>
        <dbReference type="ARBA" id="ARBA00022516"/>
    </source>
</evidence>
<evidence type="ECO:0000256" key="7">
    <source>
        <dbReference type="ARBA" id="ARBA00023209"/>
    </source>
</evidence>
<keyword evidence="15" id="KW-1185">Reference proteome</keyword>
<comment type="pathway">
    <text evidence="9">Phospholipid metabolism; phosphatidylethanolamine biosynthesis; phosphatidylethanolamine from ethanolamine: step 2/3.</text>
</comment>
<dbReference type="Pfam" id="PF01467">
    <property type="entry name" value="CTP_transf_like"/>
    <property type="match status" value="3"/>
</dbReference>
<dbReference type="SUPFAM" id="SSF52374">
    <property type="entry name" value="Nucleotidylyl transferase"/>
    <property type="match status" value="2"/>
</dbReference>
<feature type="domain" description="Cytidyltransferase-like" evidence="13">
    <location>
        <begin position="34"/>
        <end position="82"/>
    </location>
</feature>
<dbReference type="GO" id="GO:0004306">
    <property type="term" value="F:ethanolamine-phosphate cytidylyltransferase activity"/>
    <property type="evidence" value="ECO:0007669"/>
    <property type="project" value="UniProtKB-EC"/>
</dbReference>
<keyword evidence="7" id="KW-0594">Phospholipid biosynthesis</keyword>
<dbReference type="PANTHER" id="PTHR45780:SF2">
    <property type="entry name" value="ETHANOLAMINE-PHOSPHATE CYTIDYLYLTRANSFERASE"/>
    <property type="match status" value="1"/>
</dbReference>
<dbReference type="GO" id="GO:0006646">
    <property type="term" value="P:phosphatidylethanolamine biosynthetic process"/>
    <property type="evidence" value="ECO:0007669"/>
    <property type="project" value="UniProtKB-UniPathway"/>
</dbReference>
<dbReference type="EMBL" id="RBNI01000094">
    <property type="protein sequence ID" value="RUP52262.1"/>
    <property type="molecule type" value="Genomic_DNA"/>
</dbReference>
<evidence type="ECO:0000259" key="13">
    <source>
        <dbReference type="Pfam" id="PF01467"/>
    </source>
</evidence>
<keyword evidence="4" id="KW-0808">Transferase</keyword>
<dbReference type="Gene3D" id="3.40.50.620">
    <property type="entry name" value="HUPs"/>
    <property type="match status" value="3"/>
</dbReference>
<sequence>MSVQNENQQRSRRPIPFADTRHVLRLHETYRVWVDGCFDLMHFGHANALRQAKAMGDYLIVGVHSDSEIEKNKGPTVMHEEESLLISTLQADIARLLYLHSNFYHLATRYAAVAACKWADEVVRDAPYNTTVEILDKYNVDYCVHGDDITTMADGTDCYQAVKDAGRYRECKRTQGVSTTELVGRMLLMTRDHHKRKTSVGASSLASLSTEDLGSFSSGPTKASSNTGVSHFLPTSRKIVQFSEGREPAPTDKVVYVDGTFDLFHTGHIEFLKRAKALGDYLLVGVHDDQTVNAIKGVNYPLMNLHERVLSVLACRVSYSSTLNAIVTTQPFFGMIPLFYVDEVIIGAPYSVTKDVLGKVYKVDIVAHGNTPAETDVDGKDPYELPKSLGIYVEVENPNASVTTEGIITRIIEHRKIFEERQRRKNAKALLEAEQERLQQENK</sequence>